<proteinExistence type="predicted"/>
<evidence type="ECO:0000313" key="1">
    <source>
        <dbReference type="EMBL" id="RPA72535.1"/>
    </source>
</evidence>
<keyword evidence="2" id="KW-1185">Reference proteome</keyword>
<dbReference type="PANTHER" id="PTHR33096:SF1">
    <property type="entry name" value="CXC1-LIKE CYSTEINE CLUSTER ASSOCIATED WITH KDZ TRANSPOSASES DOMAIN-CONTAINING PROTEIN"/>
    <property type="match status" value="1"/>
</dbReference>
<name>A0A3N4HE93_ASCIM</name>
<dbReference type="InterPro" id="IPR040521">
    <property type="entry name" value="KDZ"/>
</dbReference>
<organism evidence="1 2">
    <name type="scientific">Ascobolus immersus RN42</name>
    <dbReference type="NCBI Taxonomy" id="1160509"/>
    <lineage>
        <taxon>Eukaryota</taxon>
        <taxon>Fungi</taxon>
        <taxon>Dikarya</taxon>
        <taxon>Ascomycota</taxon>
        <taxon>Pezizomycotina</taxon>
        <taxon>Pezizomycetes</taxon>
        <taxon>Pezizales</taxon>
        <taxon>Ascobolaceae</taxon>
        <taxon>Ascobolus</taxon>
    </lineage>
</organism>
<dbReference type="Pfam" id="PF18758">
    <property type="entry name" value="KDZ"/>
    <property type="match status" value="1"/>
</dbReference>
<dbReference type="PANTHER" id="PTHR33096">
    <property type="entry name" value="CXC2 DOMAIN-CONTAINING PROTEIN"/>
    <property type="match status" value="1"/>
</dbReference>
<evidence type="ECO:0008006" key="3">
    <source>
        <dbReference type="Google" id="ProtNLM"/>
    </source>
</evidence>
<dbReference type="OrthoDB" id="5282763at2759"/>
<reference evidence="1 2" key="1">
    <citation type="journal article" date="2018" name="Nat. Ecol. Evol.">
        <title>Pezizomycetes genomes reveal the molecular basis of ectomycorrhizal truffle lifestyle.</title>
        <authorList>
            <person name="Murat C."/>
            <person name="Payen T."/>
            <person name="Noel B."/>
            <person name="Kuo A."/>
            <person name="Morin E."/>
            <person name="Chen J."/>
            <person name="Kohler A."/>
            <person name="Krizsan K."/>
            <person name="Balestrini R."/>
            <person name="Da Silva C."/>
            <person name="Montanini B."/>
            <person name="Hainaut M."/>
            <person name="Levati E."/>
            <person name="Barry K.W."/>
            <person name="Belfiori B."/>
            <person name="Cichocki N."/>
            <person name="Clum A."/>
            <person name="Dockter R.B."/>
            <person name="Fauchery L."/>
            <person name="Guy J."/>
            <person name="Iotti M."/>
            <person name="Le Tacon F."/>
            <person name="Lindquist E.A."/>
            <person name="Lipzen A."/>
            <person name="Malagnac F."/>
            <person name="Mello A."/>
            <person name="Molinier V."/>
            <person name="Miyauchi S."/>
            <person name="Poulain J."/>
            <person name="Riccioni C."/>
            <person name="Rubini A."/>
            <person name="Sitrit Y."/>
            <person name="Splivallo R."/>
            <person name="Traeger S."/>
            <person name="Wang M."/>
            <person name="Zifcakova L."/>
            <person name="Wipf D."/>
            <person name="Zambonelli A."/>
            <person name="Paolocci F."/>
            <person name="Nowrousian M."/>
            <person name="Ottonello S."/>
            <person name="Baldrian P."/>
            <person name="Spatafora J.W."/>
            <person name="Henrissat B."/>
            <person name="Nagy L.G."/>
            <person name="Aury J.M."/>
            <person name="Wincker P."/>
            <person name="Grigoriev I.V."/>
            <person name="Bonfante P."/>
            <person name="Martin F.M."/>
        </authorList>
    </citation>
    <scope>NUCLEOTIDE SEQUENCE [LARGE SCALE GENOMIC DNA]</scope>
    <source>
        <strain evidence="1 2">RN42</strain>
    </source>
</reference>
<evidence type="ECO:0000313" key="2">
    <source>
        <dbReference type="Proteomes" id="UP000275078"/>
    </source>
</evidence>
<dbReference type="STRING" id="1160509.A0A3N4HE93"/>
<dbReference type="Proteomes" id="UP000275078">
    <property type="component" value="Unassembled WGS sequence"/>
</dbReference>
<dbReference type="EMBL" id="ML119858">
    <property type="protein sequence ID" value="RPA72535.1"/>
    <property type="molecule type" value="Genomic_DNA"/>
</dbReference>
<accession>A0A3N4HE93</accession>
<sequence length="817" mass="94547">MATFHREILGKEITPYDNHFLRVIPFYFRTLSLADEIRGQDIVWAGLGSDKVMIHNSLAARCPADFYREECDDRNAPWIGGIDANMQQWRFQHASLNTIMPYRSRLFIDVPYIERVTTKKDDIPESGLCSHNFKAAGSKPPSMKKCDETGLFSFICRHDVPMKLMNNYAGERFEWVIKLINSFLDTVEVESGLRNNLILTYDVACRLGPHINANHPELDERVRVVVNKFHGFAHELRCQMVYGSGWEELIGETDGEGCERVWAALNWLAASNRVSSARNRQLMLEDRCDFLALEKRYGLASILQTRFERAAKNERDNVAHLKSAIGVQVSVKPVGSQVEETHTITETLLIKEAKEQWTYFYNSKTRKGKPIMAIYKSIQREEEIKRRITLVTEAYQQGRINGRDHTRRLQKLDLKKQTDYTDSLLTQHKQTRLHWLPNGHLWRSCQRQFHPDREIYQSLLDERAAREARGTLSDEEYEDKIADLEDITNQCFQRLGQSREDESWNPETGSNFAKFENEDTVLLLETIYGEILAIATSRTLELRNLKARSRGTKLAKKILKALLSRYPTLEKKIAKFNSISQKLPDTHRPPLLTKDAFKDSEINSIPEADGTEALWFLEVLRSSLFDIADQVPTGLWPYSCKVRFGIDAMNRRNRAQEEQHLVRTEWKRLSAFAIKRAESLLQCIVTPPQGYDPSVFVGMVWEEMRTLQDICTAASKLETGGHNREDVFSCARVHELWMRCDIEVKRAFGTSNLYRPTSKKDEKEEEVSEEDLADAFTKLQMENSEDFKQDIKEEEENVISDLLQMYEPDDDDNEAEE</sequence>
<protein>
    <recommendedName>
        <fullName evidence="3">CxC1-like cysteine cluster associated with KDZ transposases domain-containing protein</fullName>
    </recommendedName>
</protein>
<dbReference type="AlphaFoldDB" id="A0A3N4HE93"/>
<gene>
    <name evidence="1" type="ORF">BJ508DRAFT_314677</name>
</gene>